<comment type="cofactor">
    <cofactor evidence="1">
        <name>heme</name>
        <dbReference type="ChEBI" id="CHEBI:30413"/>
    </cofactor>
</comment>
<gene>
    <name evidence="4" type="ORF">PSQ19_13670</name>
</gene>
<proteinExistence type="inferred from homology"/>
<evidence type="ECO:0000313" key="4">
    <source>
        <dbReference type="EMBL" id="WDR01775.1"/>
    </source>
</evidence>
<dbReference type="PANTHER" id="PTHR46696:SF1">
    <property type="entry name" value="CYTOCHROME P450 YJIB-RELATED"/>
    <property type="match status" value="1"/>
</dbReference>
<evidence type="ECO:0000313" key="5">
    <source>
        <dbReference type="Proteomes" id="UP001220530"/>
    </source>
</evidence>
<organism evidence="4 5">
    <name type="scientific">Devosia algicola</name>
    <dbReference type="NCBI Taxonomy" id="3026418"/>
    <lineage>
        <taxon>Bacteria</taxon>
        <taxon>Pseudomonadati</taxon>
        <taxon>Pseudomonadota</taxon>
        <taxon>Alphaproteobacteria</taxon>
        <taxon>Hyphomicrobiales</taxon>
        <taxon>Devosiaceae</taxon>
        <taxon>Devosia</taxon>
    </lineage>
</organism>
<feature type="compositionally biased region" description="Polar residues" evidence="3">
    <location>
        <begin position="204"/>
        <end position="218"/>
    </location>
</feature>
<dbReference type="EMBL" id="CP118246">
    <property type="protein sequence ID" value="WDR01775.1"/>
    <property type="molecule type" value="Genomic_DNA"/>
</dbReference>
<keyword evidence="5" id="KW-1185">Reference proteome</keyword>
<dbReference type="Gene3D" id="1.10.630.10">
    <property type="entry name" value="Cytochrome P450"/>
    <property type="match status" value="1"/>
</dbReference>
<dbReference type="Proteomes" id="UP001220530">
    <property type="component" value="Chromosome"/>
</dbReference>
<evidence type="ECO:0000256" key="2">
    <source>
        <dbReference type="ARBA" id="ARBA00010617"/>
    </source>
</evidence>
<evidence type="ECO:0008006" key="6">
    <source>
        <dbReference type="Google" id="ProtNLM"/>
    </source>
</evidence>
<dbReference type="PANTHER" id="PTHR46696">
    <property type="entry name" value="P450, PUTATIVE (EUROFUNG)-RELATED"/>
    <property type="match status" value="1"/>
</dbReference>
<feature type="region of interest" description="Disordered" evidence="3">
    <location>
        <begin position="194"/>
        <end position="218"/>
    </location>
</feature>
<dbReference type="SUPFAM" id="SSF48264">
    <property type="entry name" value="Cytochrome P450"/>
    <property type="match status" value="1"/>
</dbReference>
<sequence>MQLGKLFEGMLARKVRTAAPAEFLLDSAELYNAPYAAYRRMRRAGPILPCRPAGFALTRHADIKLALSHPDLGNAPSRFSTLHSRNAEKYVAANLASNIPPFLDKPEHVVVRRAITSAFFACFRDFTTQLEALARTQAQDFASVGGGDLVETFAKPFTIQVMCHFLGLPTATGAEPAKICRKLFPAIRPDCRSHRLQSGEPGSGSLQSDCLRTPTQCR</sequence>
<accession>A0ABY7YKE8</accession>
<evidence type="ECO:0000256" key="3">
    <source>
        <dbReference type="SAM" id="MobiDB-lite"/>
    </source>
</evidence>
<protein>
    <recommendedName>
        <fullName evidence="6">Cytochrome P450</fullName>
    </recommendedName>
</protein>
<evidence type="ECO:0000256" key="1">
    <source>
        <dbReference type="ARBA" id="ARBA00001971"/>
    </source>
</evidence>
<name>A0ABY7YKE8_9HYPH</name>
<comment type="similarity">
    <text evidence="2">Belongs to the cytochrome P450 family.</text>
</comment>
<reference evidence="4 5" key="1">
    <citation type="submission" date="2023-02" db="EMBL/GenBank/DDBJ databases">
        <title>Devosia algicola sp. nov., isolated from the phycosphere of marine algae.</title>
        <authorList>
            <person name="Kim J.M."/>
            <person name="Lee J.K."/>
            <person name="Choi B.J."/>
            <person name="Bayburt H."/>
            <person name="Jeon C.O."/>
        </authorList>
    </citation>
    <scope>NUCLEOTIDE SEQUENCE [LARGE SCALE GENOMIC DNA]</scope>
    <source>
        <strain evidence="4 5">G20-9</strain>
    </source>
</reference>
<dbReference type="RefSeq" id="WP_282218185.1">
    <property type="nucleotide sequence ID" value="NZ_CP118246.1"/>
</dbReference>
<dbReference type="InterPro" id="IPR036396">
    <property type="entry name" value="Cyt_P450_sf"/>
</dbReference>